<evidence type="ECO:0000259" key="4">
    <source>
        <dbReference type="SMART" id="SM00101"/>
    </source>
</evidence>
<gene>
    <name evidence="5" type="ORF">GNI_134030</name>
</gene>
<dbReference type="Pfam" id="PF00244">
    <property type="entry name" value="14-3-3"/>
    <property type="match status" value="1"/>
</dbReference>
<dbReference type="SMART" id="SM00101">
    <property type="entry name" value="14_3_3"/>
    <property type="match status" value="1"/>
</dbReference>
<dbReference type="AlphaFoldDB" id="A0A023B1Q6"/>
<dbReference type="PRINTS" id="PR00305">
    <property type="entry name" value="1433ZETA"/>
</dbReference>
<dbReference type="RefSeq" id="XP_011132308.1">
    <property type="nucleotide sequence ID" value="XM_011134006.1"/>
</dbReference>
<evidence type="ECO:0000313" key="6">
    <source>
        <dbReference type="Proteomes" id="UP000019763"/>
    </source>
</evidence>
<organism evidence="5 6">
    <name type="scientific">Gregarina niphandrodes</name>
    <name type="common">Septate eugregarine</name>
    <dbReference type="NCBI Taxonomy" id="110365"/>
    <lineage>
        <taxon>Eukaryota</taxon>
        <taxon>Sar</taxon>
        <taxon>Alveolata</taxon>
        <taxon>Apicomplexa</taxon>
        <taxon>Conoidasida</taxon>
        <taxon>Gregarinasina</taxon>
        <taxon>Eugregarinorida</taxon>
        <taxon>Gregarinidae</taxon>
        <taxon>Gregarina</taxon>
    </lineage>
</organism>
<dbReference type="InterPro" id="IPR036815">
    <property type="entry name" value="14-3-3_dom_sf"/>
</dbReference>
<keyword evidence="6" id="KW-1185">Reference proteome</keyword>
<dbReference type="PANTHER" id="PTHR18860">
    <property type="entry name" value="14-3-3 PROTEIN"/>
    <property type="match status" value="1"/>
</dbReference>
<dbReference type="OrthoDB" id="10260625at2759"/>
<evidence type="ECO:0000256" key="1">
    <source>
        <dbReference type="ARBA" id="ARBA00006141"/>
    </source>
</evidence>
<evidence type="ECO:0000256" key="3">
    <source>
        <dbReference type="SAM" id="MobiDB-lite"/>
    </source>
</evidence>
<dbReference type="GeneID" id="22914730"/>
<dbReference type="InterPro" id="IPR000308">
    <property type="entry name" value="14-3-3"/>
</dbReference>
<proteinExistence type="inferred from homology"/>
<comment type="caution">
    <text evidence="5">The sequence shown here is derived from an EMBL/GenBank/DDBJ whole genome shotgun (WGS) entry which is preliminary data.</text>
</comment>
<dbReference type="OMA" id="FNETIDW"/>
<feature type="site" description="Interaction with phosphoserine on interacting protein" evidence="2">
    <location>
        <position position="68"/>
    </location>
</feature>
<sequence length="278" mass="31221">MGKPDTLGDDASEHERALFKCRMAENAERFDDMVSFIRKACESSTEPLGPNERNYLSVAYKNSVGARRNALRCLTAMKHKYEQKEASINVKIIDDYYAAVLEELVGICNEVLNLIDKQILRPEVLNDLKDDLSAREFKVFFHKMYADYYRYLSEFATGGDKTVAIQKASENYKKAMESASQGLPPSHPIRLGLCLNYSVFLYEIEDQPKEAKELAKKAFDEALDNLDSAGELEYKDSTLILQLLRDNTTLWCSQDNDSNTGAPAAPQPGPADQKPAAP</sequence>
<feature type="site" description="Interaction with phosphoserine on interacting protein" evidence="2">
    <location>
        <position position="150"/>
    </location>
</feature>
<dbReference type="CDD" id="cd08774">
    <property type="entry name" value="14-3-3"/>
    <property type="match status" value="1"/>
</dbReference>
<dbReference type="EMBL" id="AFNH02000995">
    <property type="protein sequence ID" value="EZG46380.1"/>
    <property type="molecule type" value="Genomic_DNA"/>
</dbReference>
<feature type="region of interest" description="Disordered" evidence="3">
    <location>
        <begin position="252"/>
        <end position="278"/>
    </location>
</feature>
<dbReference type="VEuPathDB" id="CryptoDB:GNI_134030"/>
<dbReference type="InterPro" id="IPR023410">
    <property type="entry name" value="14-3-3_domain"/>
</dbReference>
<reference evidence="5" key="1">
    <citation type="submission" date="2013-12" db="EMBL/GenBank/DDBJ databases">
        <authorList>
            <person name="Omoto C.K."/>
            <person name="Sibley D."/>
            <person name="Venepally P."/>
            <person name="Hadjithomas M."/>
            <person name="Karamycheva S."/>
            <person name="Brunk B."/>
            <person name="Roos D."/>
            <person name="Caler E."/>
            <person name="Lorenzi H."/>
        </authorList>
    </citation>
    <scope>NUCLEOTIDE SEQUENCE</scope>
</reference>
<dbReference type="Gene3D" id="1.20.190.20">
    <property type="entry name" value="14-3-3 domain"/>
    <property type="match status" value="1"/>
</dbReference>
<dbReference type="SUPFAM" id="SSF48445">
    <property type="entry name" value="14-3-3 protein"/>
    <property type="match status" value="1"/>
</dbReference>
<name>A0A023B1Q6_GRENI</name>
<feature type="domain" description="14-3-3" evidence="4">
    <location>
        <begin position="14"/>
        <end position="265"/>
    </location>
</feature>
<evidence type="ECO:0000313" key="5">
    <source>
        <dbReference type="EMBL" id="EZG46380.1"/>
    </source>
</evidence>
<accession>A0A023B1Q6</accession>
<dbReference type="Proteomes" id="UP000019763">
    <property type="component" value="Unassembled WGS sequence"/>
</dbReference>
<dbReference type="PIRSF" id="PIRSF000868">
    <property type="entry name" value="14-3-3"/>
    <property type="match status" value="1"/>
</dbReference>
<dbReference type="eggNOG" id="KOG0841">
    <property type="taxonomic scope" value="Eukaryota"/>
</dbReference>
<protein>
    <submittedName>
        <fullName evidence="5">14-3-3 family protein</fullName>
    </submittedName>
</protein>
<comment type="similarity">
    <text evidence="1">Belongs to the 14-3-3 family.</text>
</comment>
<evidence type="ECO:0000256" key="2">
    <source>
        <dbReference type="PIRSR" id="PIRSR000868-1"/>
    </source>
</evidence>